<name>Q4TGR8_TETNG</name>
<feature type="region of interest" description="Disordered" evidence="1">
    <location>
        <begin position="1"/>
        <end position="70"/>
    </location>
</feature>
<feature type="compositionally biased region" description="Pro residues" evidence="1">
    <location>
        <begin position="134"/>
        <end position="144"/>
    </location>
</feature>
<gene>
    <name evidence="2" type="ORF">GSTENG00000961001</name>
</gene>
<feature type="compositionally biased region" description="Low complexity" evidence="1">
    <location>
        <begin position="115"/>
        <end position="133"/>
    </location>
</feature>
<feature type="compositionally biased region" description="Low complexity" evidence="1">
    <location>
        <begin position="42"/>
        <end position="51"/>
    </location>
</feature>
<dbReference type="EMBL" id="CAAE01003529">
    <property type="protein sequence ID" value="CAF87914.1"/>
    <property type="molecule type" value="Genomic_DNA"/>
</dbReference>
<dbReference type="KEGG" id="tng:GSTEN00000961G001"/>
<feature type="non-terminal residue" evidence="2">
    <location>
        <position position="1"/>
    </location>
</feature>
<reference evidence="2" key="1">
    <citation type="journal article" date="2004" name="Nature">
        <title>Genome duplication in the teleost fish Tetraodon nigroviridis reveals the early vertebrate proto-karyotype.</title>
        <authorList>
            <person name="Jaillon O."/>
            <person name="Aury J.-M."/>
            <person name="Brunet F."/>
            <person name="Petit J.-L."/>
            <person name="Stange-Thomann N."/>
            <person name="Mauceli E."/>
            <person name="Bouneau L."/>
            <person name="Fischer C."/>
            <person name="Ozouf-Costaz C."/>
            <person name="Bernot A."/>
            <person name="Nicaud S."/>
            <person name="Jaffe D."/>
            <person name="Fisher S."/>
            <person name="Lutfalla G."/>
            <person name="Dossat C."/>
            <person name="Segurens B."/>
            <person name="Dasilva C."/>
            <person name="Salanoubat M."/>
            <person name="Levy M."/>
            <person name="Boudet N."/>
            <person name="Castellano S."/>
            <person name="Anthouard V."/>
            <person name="Jubin C."/>
            <person name="Castelli V."/>
            <person name="Katinka M."/>
            <person name="Vacherie B."/>
            <person name="Biemont C."/>
            <person name="Skalli Z."/>
            <person name="Cattolico L."/>
            <person name="Poulain J."/>
            <person name="De Berardinis V."/>
            <person name="Cruaud C."/>
            <person name="Duprat S."/>
            <person name="Brottier P."/>
            <person name="Coutanceau J.-P."/>
            <person name="Gouzy J."/>
            <person name="Parra G."/>
            <person name="Lardier G."/>
            <person name="Chapple C."/>
            <person name="McKernan K.J."/>
            <person name="McEwan P."/>
            <person name="Bosak S."/>
            <person name="Kellis M."/>
            <person name="Volff J.-N."/>
            <person name="Guigo R."/>
            <person name="Zody M.C."/>
            <person name="Mesirov J."/>
            <person name="Lindblad-Toh K."/>
            <person name="Birren B."/>
            <person name="Nusbaum C."/>
            <person name="Kahn D."/>
            <person name="Robinson-Rechavi M."/>
            <person name="Laudet V."/>
            <person name="Schachter V."/>
            <person name="Quetier F."/>
            <person name="Saurin W."/>
            <person name="Scarpelli C."/>
            <person name="Wincker P."/>
            <person name="Lander E.S."/>
            <person name="Weissenbach J."/>
            <person name="Roest Crollius H."/>
        </authorList>
    </citation>
    <scope>NUCLEOTIDE SEQUENCE [LARGE SCALE GENOMIC DNA]</scope>
</reference>
<organism evidence="2">
    <name type="scientific">Tetraodon nigroviridis</name>
    <name type="common">Spotted green pufferfish</name>
    <name type="synonym">Chelonodon nigroviridis</name>
    <dbReference type="NCBI Taxonomy" id="99883"/>
    <lineage>
        <taxon>Eukaryota</taxon>
        <taxon>Metazoa</taxon>
        <taxon>Chordata</taxon>
        <taxon>Craniata</taxon>
        <taxon>Vertebrata</taxon>
        <taxon>Euteleostomi</taxon>
        <taxon>Actinopterygii</taxon>
        <taxon>Neopterygii</taxon>
        <taxon>Teleostei</taxon>
        <taxon>Neoteleostei</taxon>
        <taxon>Acanthomorphata</taxon>
        <taxon>Eupercaria</taxon>
        <taxon>Tetraodontiformes</taxon>
        <taxon>Tetradontoidea</taxon>
        <taxon>Tetraodontidae</taxon>
        <taxon>Tetraodon</taxon>
    </lineage>
</organism>
<feature type="compositionally biased region" description="Basic and acidic residues" evidence="1">
    <location>
        <begin position="20"/>
        <end position="36"/>
    </location>
</feature>
<evidence type="ECO:0000313" key="2">
    <source>
        <dbReference type="EMBL" id="CAF87914.1"/>
    </source>
</evidence>
<accession>Q4TGR8</accession>
<reference evidence="2" key="2">
    <citation type="submission" date="2004-02" db="EMBL/GenBank/DDBJ databases">
        <authorList>
            <consortium name="Genoscope"/>
            <consortium name="Whitehead Institute Centre for Genome Research"/>
        </authorList>
    </citation>
    <scope>NUCLEOTIDE SEQUENCE</scope>
</reference>
<proteinExistence type="predicted"/>
<sequence>ESAGPRQAPPLTSDGLRCLQEAESRVPDHTGPDRTGSRCLQGRPSRPSSILPLPPPAAQQAGGGGVSRVASVGRASMTKVAAFCCGGGGGLGPAADSASAGRNPEDPPQRRPPEDQAWLHGGRLLHALQLAAQPQPPQRQPQPAAPRQRRGHAHPHRRPQHRPGNHGRSCSAP</sequence>
<feature type="compositionally biased region" description="Basic and acidic residues" evidence="1">
    <location>
        <begin position="103"/>
        <end position="114"/>
    </location>
</feature>
<feature type="compositionally biased region" description="Basic residues" evidence="1">
    <location>
        <begin position="147"/>
        <end position="165"/>
    </location>
</feature>
<comment type="caution">
    <text evidence="2">The sequence shown here is derived from an EMBL/GenBank/DDBJ whole genome shotgun (WGS) entry which is preliminary data.</text>
</comment>
<evidence type="ECO:0000256" key="1">
    <source>
        <dbReference type="SAM" id="MobiDB-lite"/>
    </source>
</evidence>
<protein>
    <submittedName>
        <fullName evidence="2">(spotted green pufferfish) hypothetical protein</fullName>
    </submittedName>
</protein>
<dbReference type="AlphaFoldDB" id="Q4TGR8"/>
<feature type="region of interest" description="Disordered" evidence="1">
    <location>
        <begin position="82"/>
        <end position="173"/>
    </location>
</feature>